<evidence type="ECO:0000256" key="2">
    <source>
        <dbReference type="ARBA" id="ARBA00022692"/>
    </source>
</evidence>
<feature type="transmembrane region" description="Helical" evidence="10">
    <location>
        <begin position="135"/>
        <end position="156"/>
    </location>
</feature>
<proteinExistence type="inferred from homology"/>
<keyword evidence="7 8" id="KW-0807">Transducer</keyword>
<gene>
    <name evidence="12" type="ORF">BOX15_Mlig006372g1</name>
</gene>
<evidence type="ECO:0000256" key="7">
    <source>
        <dbReference type="ARBA" id="ARBA00023224"/>
    </source>
</evidence>
<keyword evidence="4 8" id="KW-0297">G-protein coupled receptor</keyword>
<evidence type="ECO:0000256" key="5">
    <source>
        <dbReference type="ARBA" id="ARBA00023136"/>
    </source>
</evidence>
<feature type="transmembrane region" description="Helical" evidence="10">
    <location>
        <begin position="176"/>
        <end position="197"/>
    </location>
</feature>
<organism evidence="12 13">
    <name type="scientific">Macrostomum lignano</name>
    <dbReference type="NCBI Taxonomy" id="282301"/>
    <lineage>
        <taxon>Eukaryota</taxon>
        <taxon>Metazoa</taxon>
        <taxon>Spiralia</taxon>
        <taxon>Lophotrochozoa</taxon>
        <taxon>Platyhelminthes</taxon>
        <taxon>Rhabditophora</taxon>
        <taxon>Macrostomorpha</taxon>
        <taxon>Macrostomida</taxon>
        <taxon>Macrostomidae</taxon>
        <taxon>Macrostomum</taxon>
    </lineage>
</organism>
<dbReference type="PROSITE" id="PS50262">
    <property type="entry name" value="G_PROTEIN_RECEP_F1_2"/>
    <property type="match status" value="1"/>
</dbReference>
<dbReference type="PANTHER" id="PTHR24243:SF224">
    <property type="entry name" value="G-PROTEIN COUPLED RECEPTOR 19-RELATED"/>
    <property type="match status" value="1"/>
</dbReference>
<dbReference type="STRING" id="282301.A0A267DJP0"/>
<evidence type="ECO:0000256" key="8">
    <source>
        <dbReference type="RuleBase" id="RU000688"/>
    </source>
</evidence>
<evidence type="ECO:0000256" key="3">
    <source>
        <dbReference type="ARBA" id="ARBA00022989"/>
    </source>
</evidence>
<dbReference type="InterPro" id="IPR017452">
    <property type="entry name" value="GPCR_Rhodpsn_7TM"/>
</dbReference>
<evidence type="ECO:0000256" key="1">
    <source>
        <dbReference type="ARBA" id="ARBA00004141"/>
    </source>
</evidence>
<feature type="transmembrane region" description="Helical" evidence="10">
    <location>
        <begin position="260"/>
        <end position="282"/>
    </location>
</feature>
<feature type="transmembrane region" description="Helical" evidence="10">
    <location>
        <begin position="100"/>
        <end position="123"/>
    </location>
</feature>
<sequence length="473" mass="50642">MDGLMSLLLGGGGAGANSSGDAASGSGSGGAATGEASPIEQLCQLKAWSIPGLIENATAMDQYVKDCVRQNDRVEFNSSTNYTGTDFAYNYDSAKEAAVIAIYCFLCTGCLLGNVTVISVILANKTMRRSITNILIINLAVADFGVGVFSGLQAYLESSLQASSSAYSNAPLMCKFQQVLQVTILAGSVCILLIISIDRYMAILYPLTQRQNRKKRWYIVVSICCWLFALFFALPNLYFFNYSSSSRMCQVTSRLKDFFFIYYCVSVALLYAIPFGIMAFAYGRVSARLLSSINQFGVEFSGGGGGGGGGGGRGRGRGDEPTTTIVTSEATSEAAGGGQGGEEAADVAAAKKQLELQQAKEGKLPQPTETTKINPKKSAAKAHSNPAEARKRTVQMFITIVAVFFLCKLPKTIYVIILFTNPAAVALNPSLDVLVVAIYLLYLLPSATNPAIYFVFSRQYRAGLVNLLTCQLD</sequence>
<feature type="domain" description="G-protein coupled receptors family 1 profile" evidence="11">
    <location>
        <begin position="113"/>
        <end position="453"/>
    </location>
</feature>
<dbReference type="SMART" id="SM01381">
    <property type="entry name" value="7TM_GPCR_Srsx"/>
    <property type="match status" value="1"/>
</dbReference>
<evidence type="ECO:0000313" key="12">
    <source>
        <dbReference type="EMBL" id="PAA48759.1"/>
    </source>
</evidence>
<dbReference type="PROSITE" id="PS00237">
    <property type="entry name" value="G_PROTEIN_RECEP_F1_1"/>
    <property type="match status" value="1"/>
</dbReference>
<keyword evidence="3 10" id="KW-1133">Transmembrane helix</keyword>
<comment type="similarity">
    <text evidence="8">Belongs to the G-protein coupled receptor 1 family.</text>
</comment>
<feature type="transmembrane region" description="Helical" evidence="10">
    <location>
        <begin position="397"/>
        <end position="421"/>
    </location>
</feature>
<comment type="caution">
    <text evidence="12">The sequence shown here is derived from an EMBL/GenBank/DDBJ whole genome shotgun (WGS) entry which is preliminary data.</text>
</comment>
<dbReference type="AlphaFoldDB" id="A0A267DJP0"/>
<dbReference type="EMBL" id="NIVC01004065">
    <property type="protein sequence ID" value="PAA48759.1"/>
    <property type="molecule type" value="Genomic_DNA"/>
</dbReference>
<comment type="subcellular location">
    <subcellularLocation>
        <location evidence="1">Membrane</location>
        <topology evidence="1">Multi-pass membrane protein</topology>
    </subcellularLocation>
</comment>
<dbReference type="GO" id="GO:0005886">
    <property type="term" value="C:plasma membrane"/>
    <property type="evidence" value="ECO:0007669"/>
    <property type="project" value="TreeGrafter"/>
</dbReference>
<dbReference type="Proteomes" id="UP000215902">
    <property type="component" value="Unassembled WGS sequence"/>
</dbReference>
<dbReference type="PRINTS" id="PR00237">
    <property type="entry name" value="GPCRRHODOPSN"/>
</dbReference>
<dbReference type="PANTHER" id="PTHR24243">
    <property type="entry name" value="G-PROTEIN COUPLED RECEPTOR"/>
    <property type="match status" value="1"/>
</dbReference>
<evidence type="ECO:0000256" key="9">
    <source>
        <dbReference type="SAM" id="MobiDB-lite"/>
    </source>
</evidence>
<accession>A0A267DJP0</accession>
<dbReference type="SUPFAM" id="SSF81321">
    <property type="entry name" value="Family A G protein-coupled receptor-like"/>
    <property type="match status" value="1"/>
</dbReference>
<dbReference type="Pfam" id="PF00001">
    <property type="entry name" value="7tm_1"/>
    <property type="match status" value="1"/>
</dbReference>
<evidence type="ECO:0000256" key="4">
    <source>
        <dbReference type="ARBA" id="ARBA00023040"/>
    </source>
</evidence>
<evidence type="ECO:0000259" key="11">
    <source>
        <dbReference type="PROSITE" id="PS50262"/>
    </source>
</evidence>
<feature type="compositionally biased region" description="Gly residues" evidence="9">
    <location>
        <begin position="304"/>
        <end position="313"/>
    </location>
</feature>
<keyword evidence="5 10" id="KW-0472">Membrane</keyword>
<evidence type="ECO:0000313" key="13">
    <source>
        <dbReference type="Proteomes" id="UP000215902"/>
    </source>
</evidence>
<feature type="region of interest" description="Disordered" evidence="9">
    <location>
        <begin position="358"/>
        <end position="387"/>
    </location>
</feature>
<feature type="region of interest" description="Disordered" evidence="9">
    <location>
        <begin position="304"/>
        <end position="323"/>
    </location>
</feature>
<dbReference type="CDD" id="cd00637">
    <property type="entry name" value="7tm_classA_rhodopsin-like"/>
    <property type="match status" value="1"/>
</dbReference>
<dbReference type="OrthoDB" id="5964776at2759"/>
<dbReference type="InterPro" id="IPR000276">
    <property type="entry name" value="GPCR_Rhodpsn"/>
</dbReference>
<protein>
    <recommendedName>
        <fullName evidence="11">G-protein coupled receptors family 1 profile domain-containing protein</fullName>
    </recommendedName>
</protein>
<evidence type="ECO:0000256" key="6">
    <source>
        <dbReference type="ARBA" id="ARBA00023170"/>
    </source>
</evidence>
<dbReference type="Gene3D" id="1.20.1070.10">
    <property type="entry name" value="Rhodopsin 7-helix transmembrane proteins"/>
    <property type="match status" value="1"/>
</dbReference>
<keyword evidence="2 8" id="KW-0812">Transmembrane</keyword>
<feature type="transmembrane region" description="Helical" evidence="10">
    <location>
        <begin position="217"/>
        <end position="240"/>
    </location>
</feature>
<feature type="transmembrane region" description="Helical" evidence="10">
    <location>
        <begin position="433"/>
        <end position="456"/>
    </location>
</feature>
<keyword evidence="13" id="KW-1185">Reference proteome</keyword>
<evidence type="ECO:0000256" key="10">
    <source>
        <dbReference type="SAM" id="Phobius"/>
    </source>
</evidence>
<keyword evidence="6 8" id="KW-0675">Receptor</keyword>
<name>A0A267DJP0_9PLAT</name>
<dbReference type="GO" id="GO:0004930">
    <property type="term" value="F:G protein-coupled receptor activity"/>
    <property type="evidence" value="ECO:0007669"/>
    <property type="project" value="UniProtKB-KW"/>
</dbReference>
<reference evidence="12 13" key="1">
    <citation type="submission" date="2017-06" db="EMBL/GenBank/DDBJ databases">
        <title>A platform for efficient transgenesis in Macrostomum lignano, a flatworm model organism for stem cell research.</title>
        <authorList>
            <person name="Berezikov E."/>
        </authorList>
    </citation>
    <scope>NUCLEOTIDE SEQUENCE [LARGE SCALE GENOMIC DNA]</scope>
    <source>
        <strain evidence="12">DV1</strain>
        <tissue evidence="12">Whole organism</tissue>
    </source>
</reference>